<dbReference type="Proteomes" id="UP001458415">
    <property type="component" value="Unassembled WGS sequence"/>
</dbReference>
<protein>
    <submittedName>
        <fullName evidence="2">Galactosylceramidase</fullName>
    </submittedName>
</protein>
<dbReference type="InterPro" id="IPR049162">
    <property type="entry name" value="GH59_C"/>
</dbReference>
<evidence type="ECO:0000313" key="2">
    <source>
        <dbReference type="EMBL" id="MER6983200.1"/>
    </source>
</evidence>
<comment type="caution">
    <text evidence="2">The sequence shown here is derived from an EMBL/GenBank/DDBJ whole genome shotgun (WGS) entry which is preliminary data.</text>
</comment>
<dbReference type="Pfam" id="PF21708">
    <property type="entry name" value="Glyco_hydro_59_C"/>
    <property type="match status" value="1"/>
</dbReference>
<dbReference type="Gene3D" id="2.60.120.560">
    <property type="entry name" value="Exo-inulinase, domain 1"/>
    <property type="match status" value="1"/>
</dbReference>
<gene>
    <name evidence="2" type="ORF">ABT317_41145</name>
</gene>
<dbReference type="PANTHER" id="PTHR15172:SF1">
    <property type="entry name" value="GALACTOCEREBROSIDASE"/>
    <property type="match status" value="1"/>
</dbReference>
<feature type="domain" description="Glycosyl hydrolase family 59 C-terminal lectin" evidence="1">
    <location>
        <begin position="62"/>
        <end position="219"/>
    </location>
</feature>
<dbReference type="InterPro" id="IPR001286">
    <property type="entry name" value="Glyco_hydro_59"/>
</dbReference>
<reference evidence="2 3" key="1">
    <citation type="submission" date="2024-06" db="EMBL/GenBank/DDBJ databases">
        <title>The Natural Products Discovery Center: Release of the First 8490 Sequenced Strains for Exploring Actinobacteria Biosynthetic Diversity.</title>
        <authorList>
            <person name="Kalkreuter E."/>
            <person name="Kautsar S.A."/>
            <person name="Yang D."/>
            <person name="Bader C.D."/>
            <person name="Teijaro C.N."/>
            <person name="Fluegel L."/>
            <person name="Davis C.M."/>
            <person name="Simpson J.R."/>
            <person name="Lauterbach L."/>
            <person name="Steele A.D."/>
            <person name="Gui C."/>
            <person name="Meng S."/>
            <person name="Li G."/>
            <person name="Viehrig K."/>
            <person name="Ye F."/>
            <person name="Su P."/>
            <person name="Kiefer A.F."/>
            <person name="Nichols A."/>
            <person name="Cepeda A.J."/>
            <person name="Yan W."/>
            <person name="Fan B."/>
            <person name="Jiang Y."/>
            <person name="Adhikari A."/>
            <person name="Zheng C.-J."/>
            <person name="Schuster L."/>
            <person name="Cowan T.M."/>
            <person name="Smanski M.J."/>
            <person name="Chevrette M.G."/>
            <person name="De Carvalho L.P.S."/>
            <person name="Shen B."/>
        </authorList>
    </citation>
    <scope>NUCLEOTIDE SEQUENCE [LARGE SCALE GENOMIC DNA]</scope>
    <source>
        <strain evidence="2 3">NPDC000634</strain>
    </source>
</reference>
<dbReference type="PANTHER" id="PTHR15172">
    <property type="entry name" value="GALACTOCEREBROSIDASE"/>
    <property type="match status" value="1"/>
</dbReference>
<name>A0ABV1WG73_9ACTN</name>
<feature type="non-terminal residue" evidence="2">
    <location>
        <position position="1"/>
    </location>
</feature>
<accession>A0ABV1WG73</accession>
<organism evidence="2 3">
    <name type="scientific">Streptomyces carpinensis</name>
    <dbReference type="NCBI Taxonomy" id="66369"/>
    <lineage>
        <taxon>Bacteria</taxon>
        <taxon>Bacillati</taxon>
        <taxon>Actinomycetota</taxon>
        <taxon>Actinomycetes</taxon>
        <taxon>Kitasatosporales</taxon>
        <taxon>Streptomycetaceae</taxon>
        <taxon>Streptomyces</taxon>
    </lineage>
</organism>
<evidence type="ECO:0000313" key="3">
    <source>
        <dbReference type="Proteomes" id="UP001458415"/>
    </source>
</evidence>
<proteinExistence type="predicted"/>
<dbReference type="InterPro" id="IPR013320">
    <property type="entry name" value="ConA-like_dom_sf"/>
</dbReference>
<dbReference type="SUPFAM" id="SSF49899">
    <property type="entry name" value="Concanavalin A-like lectins/glucanases"/>
    <property type="match status" value="1"/>
</dbReference>
<evidence type="ECO:0000259" key="1">
    <source>
        <dbReference type="Pfam" id="PF21708"/>
    </source>
</evidence>
<sequence length="225" mass="23504">GKGSAAASAPRAQTMALPYSDDFDAYPTAATPRYVSDMEGAFQVAPCSTAPQAASGSRGTGGCLRQAVTTQPTKWSRVAAPLTLSGDSQWTDYTVSAKVMIDHTGTASLLGRVVNQLNNVGTGRVNVWQGYYLKLSDSGAWSLEVVAPDKTIRVLASGSLSSAGADTWHRLSLGFSGETVTAHIDGTEVAHVSDATYDHGQVGLGLDSYTTSQFDDLEVLPAQNA</sequence>
<dbReference type="EMBL" id="JBEPCU010001285">
    <property type="protein sequence ID" value="MER6983200.1"/>
    <property type="molecule type" value="Genomic_DNA"/>
</dbReference>
<keyword evidence="3" id="KW-1185">Reference proteome</keyword>